<sequence length="68" mass="8039">MLQEHMGSQLNGWLFYLEIIMRTTKNWGFTNSEAELHMLAHAERTRKRLAKKKPTGQRLPAKFILKKI</sequence>
<protein>
    <recommendedName>
        <fullName evidence="3">Phage protein</fullName>
    </recommendedName>
</protein>
<dbReference type="EMBL" id="NGPX01000015">
    <property type="protein sequence ID" value="OYS94434.1"/>
    <property type="molecule type" value="Genomic_DNA"/>
</dbReference>
<proteinExistence type="predicted"/>
<organism evidence="1 2">
    <name type="scientific">Limosilactobacillus reuteri</name>
    <name type="common">Lactobacillus reuteri</name>
    <dbReference type="NCBI Taxonomy" id="1598"/>
    <lineage>
        <taxon>Bacteria</taxon>
        <taxon>Bacillati</taxon>
        <taxon>Bacillota</taxon>
        <taxon>Bacilli</taxon>
        <taxon>Lactobacillales</taxon>
        <taxon>Lactobacillaceae</taxon>
        <taxon>Limosilactobacillus</taxon>
    </lineage>
</organism>
<evidence type="ECO:0000313" key="1">
    <source>
        <dbReference type="EMBL" id="OYS94434.1"/>
    </source>
</evidence>
<reference evidence="1 2" key="2">
    <citation type="submission" date="2017-09" db="EMBL/GenBank/DDBJ databases">
        <title>Tripartite evolution among Lactobacillus johnsonii, Lactobacillus taiwanensis, Lactobacillus reuteri and their rodent host.</title>
        <authorList>
            <person name="Wang T."/>
            <person name="Knowles S."/>
            <person name="Cheng C."/>
        </authorList>
    </citation>
    <scope>NUCLEOTIDE SEQUENCE [LARGE SCALE GENOMIC DNA]</scope>
    <source>
        <strain evidence="1 2">105n</strain>
    </source>
</reference>
<accession>A0AB73PGT4</accession>
<reference evidence="1 2" key="1">
    <citation type="submission" date="2017-05" db="EMBL/GenBank/DDBJ databases">
        <authorList>
            <person name="Lin X.B."/>
            <person name="Stothard P."/>
            <person name="Tasseva G."/>
            <person name="Walter J."/>
        </authorList>
    </citation>
    <scope>NUCLEOTIDE SEQUENCE [LARGE SCALE GENOMIC DNA]</scope>
    <source>
        <strain evidence="1 2">105n</strain>
    </source>
</reference>
<dbReference type="AlphaFoldDB" id="A0AB73PGT4"/>
<comment type="caution">
    <text evidence="1">The sequence shown here is derived from an EMBL/GenBank/DDBJ whole genome shotgun (WGS) entry which is preliminary data.</text>
</comment>
<evidence type="ECO:0008006" key="3">
    <source>
        <dbReference type="Google" id="ProtNLM"/>
    </source>
</evidence>
<dbReference type="Proteomes" id="UP000216681">
    <property type="component" value="Unassembled WGS sequence"/>
</dbReference>
<name>A0AB73PGT4_LIMRT</name>
<gene>
    <name evidence="1" type="ORF">CBG15_04180</name>
</gene>
<evidence type="ECO:0000313" key="2">
    <source>
        <dbReference type="Proteomes" id="UP000216681"/>
    </source>
</evidence>